<keyword evidence="3" id="KW-0378">Hydrolase</keyword>
<keyword evidence="3" id="KW-0540">Nuclease</keyword>
<sequence>MFERMFAQIADEALLGAIEQAAVEEAQAGARRLAAIAELTHRTVDDDDERSRWSFDLWAATSVDIGAALSIGQRRASAQMRIAMALRDRLPRVAALFCAGRIDARVISQLTWRTHLIDDEQVLAIIDSELADHAASWGALSKDKLIAAVNAVIERYDPDTVRLTAIALRERDFCIGAHEDGAETTSVWGRLMAADGIAAERRILAMIDGVCANDPRSIGQRRSEAAGALLNGRTHLPCRCGSPDCPKADTPAPQSNIVVHVIVDKTALDAASAHAAAEAKGADAKKSAAVTNAAASTVEPAAAEPAAAESDAVDEPAADTDLATDCEPAPLKDIGLALLPGLTVMPTAALADAIRGGAKVAPLWLPGPDPEPHYRPSARLAQFVRLRDMFCRFPGCDVPAERCDIDHSEPWPYGPTHPSNMNCKCRTHHLGKTFAEGWREVQSPDGTITFTAPDGRTYTTRPGCALFFPTFPAATADLPLPPPIPPPNPQRIAKMPIRRRLRSADDAARIKAERAHNKQVRAAADDANRAARDPGPSDHTPGRDDPPF</sequence>
<dbReference type="Proteomes" id="UP000466514">
    <property type="component" value="Chromosome"/>
</dbReference>
<evidence type="ECO:0000313" key="4">
    <source>
        <dbReference type="Proteomes" id="UP000466514"/>
    </source>
</evidence>
<proteinExistence type="predicted"/>
<feature type="compositionally biased region" description="Basic and acidic residues" evidence="1">
    <location>
        <begin position="502"/>
        <end position="516"/>
    </location>
</feature>
<dbReference type="KEGG" id="mpsc:MPSYJ_53900"/>
<dbReference type="Pfam" id="PF02720">
    <property type="entry name" value="DUF222"/>
    <property type="match status" value="1"/>
</dbReference>
<dbReference type="InterPro" id="IPR003870">
    <property type="entry name" value="DUF222"/>
</dbReference>
<dbReference type="RefSeq" id="WP_163727133.1">
    <property type="nucleotide sequence ID" value="NZ_AP022574.1"/>
</dbReference>
<dbReference type="EMBL" id="AP022574">
    <property type="protein sequence ID" value="BBX71929.1"/>
    <property type="molecule type" value="Genomic_DNA"/>
</dbReference>
<dbReference type="GO" id="GO:0004519">
    <property type="term" value="F:endonuclease activity"/>
    <property type="evidence" value="ECO:0007669"/>
    <property type="project" value="UniProtKB-KW"/>
</dbReference>
<evidence type="ECO:0000313" key="3">
    <source>
        <dbReference type="EMBL" id="BBX71929.1"/>
    </source>
</evidence>
<evidence type="ECO:0000256" key="1">
    <source>
        <dbReference type="SAM" id="MobiDB-lite"/>
    </source>
</evidence>
<dbReference type="InterPro" id="IPR003615">
    <property type="entry name" value="HNH_nuc"/>
</dbReference>
<feature type="region of interest" description="Disordered" evidence="1">
    <location>
        <begin position="501"/>
        <end position="548"/>
    </location>
</feature>
<accession>A0A7I7ML10</accession>
<name>A0A7I7ML10_9MYCO</name>
<feature type="domain" description="DUF222" evidence="2">
    <location>
        <begin position="21"/>
        <end position="277"/>
    </location>
</feature>
<keyword evidence="4" id="KW-1185">Reference proteome</keyword>
<dbReference type="AlphaFoldDB" id="A0A7I7ML10"/>
<organism evidence="3 4">
    <name type="scientific">Mycolicibacterium psychrotolerans</name>
    <dbReference type="NCBI Taxonomy" id="216929"/>
    <lineage>
        <taxon>Bacteria</taxon>
        <taxon>Bacillati</taxon>
        <taxon>Actinomycetota</taxon>
        <taxon>Actinomycetes</taxon>
        <taxon>Mycobacteriales</taxon>
        <taxon>Mycobacteriaceae</taxon>
        <taxon>Mycolicibacterium</taxon>
    </lineage>
</organism>
<evidence type="ECO:0000259" key="2">
    <source>
        <dbReference type="Pfam" id="PF02720"/>
    </source>
</evidence>
<feature type="compositionally biased region" description="Basic and acidic residues" evidence="1">
    <location>
        <begin position="523"/>
        <end position="548"/>
    </location>
</feature>
<reference evidence="3 4" key="1">
    <citation type="journal article" date="2019" name="Emerg. Microbes Infect.">
        <title>Comprehensive subspecies identification of 175 nontuberculous mycobacteria species based on 7547 genomic profiles.</title>
        <authorList>
            <person name="Matsumoto Y."/>
            <person name="Kinjo T."/>
            <person name="Motooka D."/>
            <person name="Nabeya D."/>
            <person name="Jung N."/>
            <person name="Uechi K."/>
            <person name="Horii T."/>
            <person name="Iida T."/>
            <person name="Fujita J."/>
            <person name="Nakamura S."/>
        </authorList>
    </citation>
    <scope>NUCLEOTIDE SEQUENCE [LARGE SCALE GENOMIC DNA]</scope>
    <source>
        <strain evidence="3 4">JCM 13323</strain>
    </source>
</reference>
<gene>
    <name evidence="3" type="ORF">MPSYJ_53900</name>
</gene>
<dbReference type="CDD" id="cd00085">
    <property type="entry name" value="HNHc"/>
    <property type="match status" value="1"/>
</dbReference>
<feature type="region of interest" description="Disordered" evidence="1">
    <location>
        <begin position="296"/>
        <end position="324"/>
    </location>
</feature>
<protein>
    <submittedName>
        <fullName evidence="3">HNH endonuclease</fullName>
    </submittedName>
</protein>
<keyword evidence="3" id="KW-0255">Endonuclease</keyword>
<feature type="compositionally biased region" description="Low complexity" evidence="1">
    <location>
        <begin position="296"/>
        <end position="310"/>
    </location>
</feature>
<feature type="compositionally biased region" description="Acidic residues" evidence="1">
    <location>
        <begin position="311"/>
        <end position="324"/>
    </location>
</feature>